<evidence type="ECO:0000256" key="2">
    <source>
        <dbReference type="ARBA" id="ARBA00023027"/>
    </source>
</evidence>
<dbReference type="PANTHER" id="PTHR43060:SF15">
    <property type="entry name" value="3-HYDROXYISOBUTYRATE DEHYDROGENASE-LIKE 1, MITOCHONDRIAL-RELATED"/>
    <property type="match status" value="1"/>
</dbReference>
<comment type="caution">
    <text evidence="6">The sequence shown here is derived from an EMBL/GenBank/DDBJ whole genome shotgun (WGS) entry which is preliminary data.</text>
</comment>
<organism evidence="6 7">
    <name type="scientific">Denitromonas iodatirespirans</name>
    <dbReference type="NCBI Taxonomy" id="2795389"/>
    <lineage>
        <taxon>Bacteria</taxon>
        <taxon>Pseudomonadati</taxon>
        <taxon>Pseudomonadota</taxon>
        <taxon>Betaproteobacteria</taxon>
        <taxon>Rhodocyclales</taxon>
        <taxon>Zoogloeaceae</taxon>
        <taxon>Denitromonas</taxon>
    </lineage>
</organism>
<dbReference type="SUPFAM" id="SSF51735">
    <property type="entry name" value="NAD(P)-binding Rossmann-fold domains"/>
    <property type="match status" value="1"/>
</dbReference>
<dbReference type="RefSeq" id="WP_214362156.1">
    <property type="nucleotide sequence ID" value="NZ_JAEKFT010000014.1"/>
</dbReference>
<dbReference type="SUPFAM" id="SSF48179">
    <property type="entry name" value="6-phosphogluconate dehydrogenase C-terminal domain-like"/>
    <property type="match status" value="1"/>
</dbReference>
<dbReference type="GO" id="GO:0016491">
    <property type="term" value="F:oxidoreductase activity"/>
    <property type="evidence" value="ECO:0007669"/>
    <property type="project" value="UniProtKB-KW"/>
</dbReference>
<dbReference type="AlphaFoldDB" id="A0A944DPB5"/>
<name>A0A944DPB5_DENI1</name>
<dbReference type="InterPro" id="IPR029154">
    <property type="entry name" value="HIBADH-like_NADP-bd"/>
</dbReference>
<dbReference type="Gene3D" id="3.40.50.720">
    <property type="entry name" value="NAD(P)-binding Rossmann-like Domain"/>
    <property type="match status" value="1"/>
</dbReference>
<gene>
    <name evidence="6" type="ORF">I8J34_13595</name>
</gene>
<evidence type="ECO:0000259" key="4">
    <source>
        <dbReference type="Pfam" id="PF03446"/>
    </source>
</evidence>
<evidence type="ECO:0000313" key="7">
    <source>
        <dbReference type="Proteomes" id="UP000694660"/>
    </source>
</evidence>
<evidence type="ECO:0000313" key="6">
    <source>
        <dbReference type="EMBL" id="MBT0962209.1"/>
    </source>
</evidence>
<accession>A0A944DPB5</accession>
<feature type="active site" evidence="3">
    <location>
        <position position="171"/>
    </location>
</feature>
<keyword evidence="1" id="KW-0560">Oxidoreductase</keyword>
<evidence type="ECO:0000259" key="5">
    <source>
        <dbReference type="Pfam" id="PF14833"/>
    </source>
</evidence>
<sequence>MRVGIIGIGNMGLAMALNLRERGVDVTVRDLCDGPETIACTAGATVADSPAALAAAVDVVITVVGTGAETHQVLLGPDGVASIDGAGRAVMICSTIAPNDVIDCAAGLARAGWQTLDAPISGGPARARDGGMSMMLGGDPALVEALAPLLAMLAKSRFVIGPHPGDGAKAKLVNNLLAAVNLAAAGEAFALAERLGLDAKTVLDVVCASSGQSWITADRIPRALAGDFAPRAHARILTKDIGLALDCARAVDQPLTLGAAAQAVFQRTCALGWAEEDDAAVLKACRQSNPG</sequence>
<dbReference type="PIRSF" id="PIRSF000103">
    <property type="entry name" value="HIBADH"/>
    <property type="match status" value="1"/>
</dbReference>
<dbReference type="EMBL" id="JAEKFT010000014">
    <property type="protein sequence ID" value="MBT0962209.1"/>
    <property type="molecule type" value="Genomic_DNA"/>
</dbReference>
<proteinExistence type="predicted"/>
<dbReference type="PANTHER" id="PTHR43060">
    <property type="entry name" value="3-HYDROXYISOBUTYRATE DEHYDROGENASE-LIKE 1, MITOCHONDRIAL-RELATED"/>
    <property type="match status" value="1"/>
</dbReference>
<keyword evidence="2" id="KW-0520">NAD</keyword>
<dbReference type="InterPro" id="IPR036291">
    <property type="entry name" value="NAD(P)-bd_dom_sf"/>
</dbReference>
<dbReference type="Gene3D" id="1.10.1040.10">
    <property type="entry name" value="N-(1-d-carboxylethyl)-l-norvaline Dehydrogenase, domain 2"/>
    <property type="match status" value="1"/>
</dbReference>
<dbReference type="GO" id="GO:0051287">
    <property type="term" value="F:NAD binding"/>
    <property type="evidence" value="ECO:0007669"/>
    <property type="project" value="InterPro"/>
</dbReference>
<feature type="domain" description="3-hydroxyisobutyrate dehydrogenase-like NAD-binding" evidence="5">
    <location>
        <begin position="165"/>
        <end position="284"/>
    </location>
</feature>
<dbReference type="InterPro" id="IPR008927">
    <property type="entry name" value="6-PGluconate_DH-like_C_sf"/>
</dbReference>
<reference evidence="7" key="1">
    <citation type="journal article" date="2022" name="ISME J.">
        <title>Genetic and phylogenetic analysis of dissimilatory iodate-reducing bacteria identifies potential niches across the world's oceans.</title>
        <authorList>
            <person name="Reyes-Umana V."/>
            <person name="Henning Z."/>
            <person name="Lee K."/>
            <person name="Barnum T.P."/>
            <person name="Coates J.D."/>
        </authorList>
    </citation>
    <scope>NUCLEOTIDE SEQUENCE [LARGE SCALE GENOMIC DNA]</scope>
    <source>
        <strain evidence="7">IR12</strain>
    </source>
</reference>
<keyword evidence="7" id="KW-1185">Reference proteome</keyword>
<dbReference type="Pfam" id="PF03446">
    <property type="entry name" value="NAD_binding_2"/>
    <property type="match status" value="1"/>
</dbReference>
<dbReference type="GO" id="GO:0050661">
    <property type="term" value="F:NADP binding"/>
    <property type="evidence" value="ECO:0007669"/>
    <property type="project" value="InterPro"/>
</dbReference>
<dbReference type="InterPro" id="IPR013328">
    <property type="entry name" value="6PGD_dom2"/>
</dbReference>
<dbReference type="InterPro" id="IPR006115">
    <property type="entry name" value="6PGDH_NADP-bd"/>
</dbReference>
<dbReference type="InterPro" id="IPR015815">
    <property type="entry name" value="HIBADH-related"/>
</dbReference>
<feature type="domain" description="6-phosphogluconate dehydrogenase NADP-binding" evidence="4">
    <location>
        <begin position="2"/>
        <end position="161"/>
    </location>
</feature>
<protein>
    <submittedName>
        <fullName evidence="6">NAD(P)-dependent oxidoreductase</fullName>
    </submittedName>
</protein>
<evidence type="ECO:0000256" key="3">
    <source>
        <dbReference type="PIRSR" id="PIRSR000103-1"/>
    </source>
</evidence>
<evidence type="ECO:0000256" key="1">
    <source>
        <dbReference type="ARBA" id="ARBA00023002"/>
    </source>
</evidence>
<dbReference type="Proteomes" id="UP000694660">
    <property type="component" value="Unassembled WGS sequence"/>
</dbReference>
<dbReference type="Pfam" id="PF14833">
    <property type="entry name" value="NAD_binding_11"/>
    <property type="match status" value="1"/>
</dbReference>